<dbReference type="RefSeq" id="WP_090403450.1">
    <property type="nucleotide sequence ID" value="NZ_FNKM01000002.1"/>
</dbReference>
<evidence type="ECO:0000313" key="3">
    <source>
        <dbReference type="Proteomes" id="UP000198740"/>
    </source>
</evidence>
<dbReference type="EMBL" id="FNKM01000002">
    <property type="protein sequence ID" value="SDR16318.1"/>
    <property type="molecule type" value="Genomic_DNA"/>
</dbReference>
<gene>
    <name evidence="2" type="ORF">FIV39_22355</name>
    <name evidence="1" type="ORF">SAMN04490186_3710</name>
</gene>
<reference evidence="1 3" key="1">
    <citation type="submission" date="2016-10" db="EMBL/GenBank/DDBJ databases">
        <authorList>
            <person name="Varghese N."/>
            <person name="Submissions S."/>
        </authorList>
    </citation>
    <scope>NUCLEOTIDE SEQUENCE [LARGE SCALE GENOMIC DNA]</scope>
    <source>
        <strain evidence="1 3">BS2976</strain>
    </source>
</reference>
<accession>A0A1H1GTU5</accession>
<sequence>MPVIPPSPAENLLKKVVAAQFSTRPSLRSVVAQMLASRLEEYYPPLLSIPLSGLCLALPREGSGRGLHPLLDVALQHLADGSFPDLSFRYGLDAYLSDTTGTRLTFQANGERNYDLHVFEDAIRELPLILFVGAQDALATYWEQDSDAGGSRWQWLASVLRGRLSTSAVRQSGDDAQQLQMLSTLADCPSREARSERPWPDNAIHAYTLETQLVRGNTTLTLQASDILVVSGSRVFWCGLSGQILSFASLDAFGEAWGKRMQAQWIADTITWRQYEPDGDIFEVQAALVLNQQLDALARIRLPADSTVQRLETQFDALTDPAELFSHAPRVPSQTRLPIQAALPDWLRDASPADRFAFHQRLLEQANLRRLTHGKGYLDGLDDIRTYATRHLDHQLCLDRNAALHGERTCTDIAQSPYAADTLHLTFHVPVGTLQSGYIENVPMSLVDLALKNLSGTPAGRMTVQHTGGLPIEPWLTPEYLLQLVQRVDVGRNYPAYIQQGLLSDEAEAQQRKRLFCQQRPIDLKSLALEHKIKGEAGLTLSGLRYVNAVLGAHSTERWAGADEVVMRVLSFQRKPGARADTVQNMFIIEPRNGQPGPRLLYRPAYRESLMEFVDRESLLAAIIEPGALQDSVLAWLKDDARSIYSNGGFKEPHYVRVSGIGSEFDPLPRVPPPATLALPGDESNDRILQALNANQLTEYLFECEARQLLDQADRDSTSNAESRWALILEGMQLGFNTLLMLVRGPLAAVGWFMQLAQSLKQDVPALESDDPTARELAWVDLLLNTSMVLLHFGLPTQAAKKPAAADEPAPQALEQWPLSRPSTQTPPASAVVQRGIVGLPSEPPGGGRTLLDIDRSLAGDSASARLLKKLLGFNIPWPEPAPEPVALGPQRGLFRLNQRWHASVGGLLFRVSIVPGFDEVFIIDPEKPDHPGIKLRTDGSGHWTLDRGLKLTGGGPKRVAALREANRLQREQLLGRIQVLSVEITPTMHAFRALLDGLNSERKTLLQHISTLKLVWNLLDKATDTQKPALEARHEQEISSYSKVRTRYEIALEKAEQQYALLLPKRIELFKAGQDLEKYAGARGHVQDRAATLKTLWEDQLRLHIHLQKWAETFLFTDRGEPMSQLIQRMLPELQSGRPWTYNEHVTRSIELADVIHRMAARSREMETTLELLEQDSVAGRAIREELLANIDTLQHFFSENLELHALIPLSWAVVKLSVLEPPPLEALYIEHLADSNLSQTLLSHTEVRSSTGYPLDQQRMLYDTLLGKYRSYERAIEALTFINPERVHPVSERLMNGLRQARMLAENELESVVRSQEALEVEALSSSLRRPKAPTKRIFKTRKRNYLVGDLKPADSQHPQERLIITNTFTGETVTSFEPYDADSWVETVQESLATPAPAASMRPLATLKTQGEKLIRQRTEIERVITAQQQKLESPITRQDINPADWDELLTGQAKKLTDLADEVAHAHRNQPSAQDLIDTYRAHARDIERMAQRVCSEAYKRQWPSLESLEYLWGQKQIDINLTSRADPQRPTLGGDFFTEYAVYDKAQKPPTVLWYAHFHYATADAPPASYTRAHLKLASQRKYTQKDLLKEHVQTRLRSQQSPGAEPIEKILYVLIMPPQDQLFLAIAPSAT</sequence>
<name>A0A1H1GTU5_9PSED</name>
<comment type="caution">
    <text evidence="2">The sequence shown here is derived from an EMBL/GenBank/DDBJ whole genome shotgun (WGS) entry which is preliminary data.</text>
</comment>
<organism evidence="2 4">
    <name type="scientific">Pseudomonas grimontii</name>
    <dbReference type="NCBI Taxonomy" id="129847"/>
    <lineage>
        <taxon>Bacteria</taxon>
        <taxon>Pseudomonadati</taxon>
        <taxon>Pseudomonadota</taxon>
        <taxon>Gammaproteobacteria</taxon>
        <taxon>Pseudomonadales</taxon>
        <taxon>Pseudomonadaceae</taxon>
        <taxon>Pseudomonas</taxon>
    </lineage>
</organism>
<evidence type="ECO:0000313" key="4">
    <source>
        <dbReference type="Proteomes" id="UP000317267"/>
    </source>
</evidence>
<evidence type="ECO:0000313" key="2">
    <source>
        <dbReference type="EMBL" id="TWR63487.1"/>
    </source>
</evidence>
<reference evidence="2 4" key="2">
    <citation type="submission" date="2019-06" db="EMBL/GenBank/DDBJ databases">
        <title>Pseudomonas bimorpha sp. nov. isolated from bovine raw milk and skim milk concentrate.</title>
        <authorList>
            <person name="Hofmann K."/>
            <person name="Huptas C."/>
            <person name="Doll E."/>
            <person name="Scherer S."/>
            <person name="Wenning M."/>
        </authorList>
    </citation>
    <scope>NUCLEOTIDE SEQUENCE [LARGE SCALE GENOMIC DNA]</scope>
    <source>
        <strain evidence="2 4">DSM 17515</strain>
    </source>
</reference>
<protein>
    <submittedName>
        <fullName evidence="2">Uncharacterized protein</fullName>
    </submittedName>
</protein>
<evidence type="ECO:0000313" key="1">
    <source>
        <dbReference type="EMBL" id="SDR16318.1"/>
    </source>
</evidence>
<proteinExistence type="predicted"/>
<keyword evidence="3" id="KW-1185">Reference proteome</keyword>
<dbReference type="OrthoDB" id="7003488at2"/>
<dbReference type="Proteomes" id="UP000198740">
    <property type="component" value="Unassembled WGS sequence"/>
</dbReference>
<dbReference type="EMBL" id="VFES01000015">
    <property type="protein sequence ID" value="TWR63487.1"/>
    <property type="molecule type" value="Genomic_DNA"/>
</dbReference>
<dbReference type="Proteomes" id="UP000317267">
    <property type="component" value="Unassembled WGS sequence"/>
</dbReference>